<feature type="transmembrane region" description="Helical" evidence="1">
    <location>
        <begin position="32"/>
        <end position="50"/>
    </location>
</feature>
<keyword evidence="1" id="KW-0812">Transmembrane</keyword>
<proteinExistence type="predicted"/>
<sequence length="53" mass="5810">MTNQTVLAPSLGYSPIPPAPIMWQNNAYREGFFTGGLIAVVLTLGITQYLKRV</sequence>
<keyword evidence="1" id="KW-1133">Transmembrane helix</keyword>
<name>A0A6C0JVR2_9ZZZZ</name>
<evidence type="ECO:0000256" key="1">
    <source>
        <dbReference type="SAM" id="Phobius"/>
    </source>
</evidence>
<reference evidence="2" key="1">
    <citation type="journal article" date="2020" name="Nature">
        <title>Giant virus diversity and host interactions through global metagenomics.</title>
        <authorList>
            <person name="Schulz F."/>
            <person name="Roux S."/>
            <person name="Paez-Espino D."/>
            <person name="Jungbluth S."/>
            <person name="Walsh D.A."/>
            <person name="Denef V.J."/>
            <person name="McMahon K.D."/>
            <person name="Konstantinidis K.T."/>
            <person name="Eloe-Fadrosh E.A."/>
            <person name="Kyrpides N.C."/>
            <person name="Woyke T."/>
        </authorList>
    </citation>
    <scope>NUCLEOTIDE SEQUENCE</scope>
    <source>
        <strain evidence="2">GVMAG-S-1101164-105</strain>
    </source>
</reference>
<dbReference type="EMBL" id="MN740740">
    <property type="protein sequence ID" value="QHU09609.1"/>
    <property type="molecule type" value="Genomic_DNA"/>
</dbReference>
<organism evidence="2">
    <name type="scientific">viral metagenome</name>
    <dbReference type="NCBI Taxonomy" id="1070528"/>
    <lineage>
        <taxon>unclassified sequences</taxon>
        <taxon>metagenomes</taxon>
        <taxon>organismal metagenomes</taxon>
    </lineage>
</organism>
<accession>A0A6C0JVR2</accession>
<protein>
    <submittedName>
        <fullName evidence="2">Uncharacterized protein</fullName>
    </submittedName>
</protein>
<dbReference type="AlphaFoldDB" id="A0A6C0JVR2"/>
<evidence type="ECO:0000313" key="2">
    <source>
        <dbReference type="EMBL" id="QHU09609.1"/>
    </source>
</evidence>
<keyword evidence="1" id="KW-0472">Membrane</keyword>